<evidence type="ECO:0000313" key="7">
    <source>
        <dbReference type="EMBL" id="VAW50175.1"/>
    </source>
</evidence>
<dbReference type="InterPro" id="IPR020892">
    <property type="entry name" value="Cyclophilin-type_PPIase_CS"/>
</dbReference>
<dbReference type="PROSITE" id="PS00170">
    <property type="entry name" value="CSA_PPIASE_1"/>
    <property type="match status" value="1"/>
</dbReference>
<evidence type="ECO:0000259" key="6">
    <source>
        <dbReference type="PROSITE" id="PS50072"/>
    </source>
</evidence>
<name>A0A3B0W2W2_9ZZZZ</name>
<dbReference type="Pfam" id="PF01323">
    <property type="entry name" value="DSBA"/>
    <property type="match status" value="1"/>
</dbReference>
<dbReference type="GO" id="GO:0006457">
    <property type="term" value="P:protein folding"/>
    <property type="evidence" value="ECO:0007669"/>
    <property type="project" value="InterPro"/>
</dbReference>
<dbReference type="EMBL" id="UOFD01000007">
    <property type="protein sequence ID" value="VAW50175.1"/>
    <property type="molecule type" value="Genomic_DNA"/>
</dbReference>
<dbReference type="PROSITE" id="PS50072">
    <property type="entry name" value="CSA_PPIASE_2"/>
    <property type="match status" value="1"/>
</dbReference>
<dbReference type="InterPro" id="IPR023205">
    <property type="entry name" value="DsbA/DsbL"/>
</dbReference>
<comment type="similarity">
    <text evidence="1">Belongs to the thioredoxin family. DsbA subfamily.</text>
</comment>
<feature type="domain" description="PPIase cyclophilin-type" evidence="6">
    <location>
        <begin position="37"/>
        <end position="191"/>
    </location>
</feature>
<dbReference type="GO" id="GO:0016491">
    <property type="term" value="F:oxidoreductase activity"/>
    <property type="evidence" value="ECO:0007669"/>
    <property type="project" value="InterPro"/>
</dbReference>
<dbReference type="InterPro" id="IPR002130">
    <property type="entry name" value="Cyclophilin-type_PPIase_dom"/>
</dbReference>
<dbReference type="Gene3D" id="2.40.100.10">
    <property type="entry name" value="Cyclophilin-like"/>
    <property type="match status" value="1"/>
</dbReference>
<dbReference type="PANTHER" id="PTHR35891:SF2">
    <property type="entry name" value="THIOL:DISULFIDE INTERCHANGE PROTEIN DSBA"/>
    <property type="match status" value="1"/>
</dbReference>
<dbReference type="Gene3D" id="3.40.30.10">
    <property type="entry name" value="Glutaredoxin"/>
    <property type="match status" value="1"/>
</dbReference>
<dbReference type="InterPro" id="IPR029000">
    <property type="entry name" value="Cyclophilin-like_dom_sf"/>
</dbReference>
<accession>A0A3B0W2W2</accession>
<organism evidence="7">
    <name type="scientific">hydrothermal vent metagenome</name>
    <dbReference type="NCBI Taxonomy" id="652676"/>
    <lineage>
        <taxon>unclassified sequences</taxon>
        <taxon>metagenomes</taxon>
        <taxon>ecological metagenomes</taxon>
    </lineage>
</organism>
<dbReference type="PANTHER" id="PTHR35891">
    <property type="entry name" value="THIOL:DISULFIDE INTERCHANGE PROTEIN DSBA"/>
    <property type="match status" value="1"/>
</dbReference>
<evidence type="ECO:0000256" key="3">
    <source>
        <dbReference type="ARBA" id="ARBA00022729"/>
    </source>
</evidence>
<evidence type="ECO:0000256" key="5">
    <source>
        <dbReference type="ARBA" id="ARBA00023284"/>
    </source>
</evidence>
<dbReference type="InterPro" id="IPR036249">
    <property type="entry name" value="Thioredoxin-like_sf"/>
</dbReference>
<dbReference type="Pfam" id="PF00160">
    <property type="entry name" value="Pro_isomerase"/>
    <property type="match status" value="1"/>
</dbReference>
<gene>
    <name evidence="7" type="ORF">MNBD_GAMMA06-1870</name>
</gene>
<dbReference type="SUPFAM" id="SSF50891">
    <property type="entry name" value="Cyclophilin-like"/>
    <property type="match status" value="1"/>
</dbReference>
<proteinExistence type="inferred from homology"/>
<keyword evidence="7" id="KW-0413">Isomerase</keyword>
<dbReference type="CDD" id="cd03019">
    <property type="entry name" value="DsbA_DsbA"/>
    <property type="match status" value="1"/>
</dbReference>
<dbReference type="AlphaFoldDB" id="A0A3B0W2W2"/>
<dbReference type="InterPro" id="IPR050824">
    <property type="entry name" value="Thiol_disulfide_DsbA"/>
</dbReference>
<dbReference type="SUPFAM" id="SSF52833">
    <property type="entry name" value="Thioredoxin-like"/>
    <property type="match status" value="1"/>
</dbReference>
<sequence>MKFKQMKFSIFTLVALFMYSALINVYAGENPEVEFKTSMGTFKMEFYQDKAPLSVENFLKYVDDGFYDNTIFHRVVKDFVVQGGGFDSGLKPKETRAAIKSESSNRLKNLRGTVAMARRNHPDTATSQFYINLSHNEALDYKNQYMPRYTVFGKISKGMDVIDKISIVETAQVDKRANVPVKDVMLISAKRVVSKPVVKKTKAKSNPVSYVEGEHYALLDKPVPTRDSSKIEVIEIFSYGCPRCYEFEPLVQSWGQRQGSDVDFWAFPAVWNQPMKLFAQAFYTAHVLGVLDKIHHPLFTALVIEQKTIHNKPEMANFFALHGIDEKTFTATFNSMAVESMVRQAEERVRLYKPAGAPEIVVNGKYRIDRMRAGGQEEMLAITDFLINKERAALGK</sequence>
<evidence type="ECO:0000256" key="4">
    <source>
        <dbReference type="ARBA" id="ARBA00023157"/>
    </source>
</evidence>
<reference evidence="7" key="1">
    <citation type="submission" date="2018-06" db="EMBL/GenBank/DDBJ databases">
        <authorList>
            <person name="Zhirakovskaya E."/>
        </authorList>
    </citation>
    <scope>NUCLEOTIDE SEQUENCE</scope>
</reference>
<keyword evidence="5" id="KW-0676">Redox-active center</keyword>
<evidence type="ECO:0000256" key="1">
    <source>
        <dbReference type="ARBA" id="ARBA00005791"/>
    </source>
</evidence>
<evidence type="ECO:0000256" key="2">
    <source>
        <dbReference type="ARBA" id="ARBA00013831"/>
    </source>
</evidence>
<keyword evidence="4" id="KW-1015">Disulfide bond</keyword>
<dbReference type="PRINTS" id="PR00153">
    <property type="entry name" value="CSAPPISMRASE"/>
</dbReference>
<dbReference type="InterPro" id="IPR001853">
    <property type="entry name" value="DSBA-like_thioredoxin_dom"/>
</dbReference>
<keyword evidence="3" id="KW-0732">Signal</keyword>
<dbReference type="GO" id="GO:0003755">
    <property type="term" value="F:peptidyl-prolyl cis-trans isomerase activity"/>
    <property type="evidence" value="ECO:0007669"/>
    <property type="project" value="InterPro"/>
</dbReference>
<protein>
    <recommendedName>
        <fullName evidence="2">Thiol:disulfide interchange protein DsbA</fullName>
    </recommendedName>
</protein>